<dbReference type="GO" id="GO:0003723">
    <property type="term" value="F:RNA binding"/>
    <property type="evidence" value="ECO:0007669"/>
    <property type="project" value="InterPro"/>
</dbReference>
<protein>
    <submittedName>
        <fullName evidence="1">Nucleocapsid protein</fullName>
    </submittedName>
</protein>
<organism evidence="1">
    <name type="scientific">Lentinula edodes negative-strand RNA virus 3</name>
    <dbReference type="NCBI Taxonomy" id="2778987"/>
    <lineage>
        <taxon>Viruses</taxon>
        <taxon>Riboviria</taxon>
        <taxon>Orthornavirae</taxon>
        <taxon>Negarnaviricota</taxon>
    </lineage>
</organism>
<dbReference type="Pfam" id="PF05733">
    <property type="entry name" value="Tenui_N"/>
    <property type="match status" value="1"/>
</dbReference>
<name>A0A7S6Z330_9VIRU</name>
<reference evidence="1" key="1">
    <citation type="submission" date="2019-11" db="EMBL/GenBank/DDBJ databases">
        <title>High-throughput sequencing reveals mycoviral diversity and a harmful negative-stranded RNA virus LeNSRV1 in edible mushroom Lentinula edodes.</title>
        <authorList>
            <person name="Guo M."/>
            <person name="Bian Y."/>
            <person name="Xu Z."/>
        </authorList>
    </citation>
    <scope>NUCLEOTIDE SEQUENCE</scope>
    <source>
        <strain evidence="1">Le11WIL</strain>
    </source>
</reference>
<dbReference type="GO" id="GO:0019013">
    <property type="term" value="C:viral nucleocapsid"/>
    <property type="evidence" value="ECO:0007669"/>
    <property type="project" value="UniProtKB-KW"/>
</dbReference>
<sequence>MALARIQSIVNSQPASSISLPATQALTSLEIGSIKEDLVAQVQERVAGEFVMDPDSIRAIASLLQYEGFDPSVVYRHFLWIAQKGNIGWELVRDDLTMILVVHHIKGNVSSANMRSFKAEAQNLVASLFTKWRIVLKTTVDKRNAVTLPRIGAAFPFQLAQVAASIKRDFSGFCDSASLPDCMKSGSFGSLVPRASKCTALLLYACTSFSVDQTATITKANVISMTEQDKRAAWLAQYKFTEISFNSSVADEEHRRYAINHFNLGTPDIYRALLKTLTWAPTTTFCSEAEYVAELATFAVAKVTVDAKIAARTQPQTTGAGPI</sequence>
<proteinExistence type="predicted"/>
<accession>A0A7S6Z330</accession>
<keyword evidence="1" id="KW-0543">Viral nucleoprotein</keyword>
<evidence type="ECO:0000313" key="1">
    <source>
        <dbReference type="EMBL" id="QOX06041.1"/>
    </source>
</evidence>
<dbReference type="EMBL" id="MN744718">
    <property type="protein sequence ID" value="QOX06041.1"/>
    <property type="molecule type" value="Viral_cRNA"/>
</dbReference>
<dbReference type="InterPro" id="IPR009522">
    <property type="entry name" value="Capsid_Phlebovir/Tenuivir"/>
</dbReference>
<keyword evidence="1" id="KW-0946">Virion</keyword>